<dbReference type="Pfam" id="PF00440">
    <property type="entry name" value="TetR_N"/>
    <property type="match status" value="1"/>
</dbReference>
<evidence type="ECO:0000313" key="6">
    <source>
        <dbReference type="EMBL" id="NEC55983.1"/>
    </source>
</evidence>
<keyword evidence="1" id="KW-0805">Transcription regulation</keyword>
<evidence type="ECO:0000256" key="1">
    <source>
        <dbReference type="ARBA" id="ARBA00023015"/>
    </source>
</evidence>
<keyword evidence="3" id="KW-0804">Transcription</keyword>
<keyword evidence="2 4" id="KW-0238">DNA-binding</keyword>
<feature type="DNA-binding region" description="H-T-H motif" evidence="4">
    <location>
        <begin position="33"/>
        <end position="52"/>
    </location>
</feature>
<proteinExistence type="predicted"/>
<feature type="domain" description="HTH tetR-type" evidence="5">
    <location>
        <begin position="12"/>
        <end position="70"/>
    </location>
</feature>
<keyword evidence="9" id="KW-1185">Reference proteome</keyword>
<dbReference type="Gene3D" id="1.10.357.10">
    <property type="entry name" value="Tetracycline Repressor, domain 2"/>
    <property type="match status" value="1"/>
</dbReference>
<dbReference type="Pfam" id="PF21597">
    <property type="entry name" value="TetR_C_43"/>
    <property type="match status" value="1"/>
</dbReference>
<dbReference type="Proteomes" id="UP000470404">
    <property type="component" value="Unassembled WGS sequence"/>
</dbReference>
<dbReference type="PANTHER" id="PTHR30055">
    <property type="entry name" value="HTH-TYPE TRANSCRIPTIONAL REGULATOR RUTR"/>
    <property type="match status" value="1"/>
</dbReference>
<evidence type="ECO:0000313" key="7">
    <source>
        <dbReference type="EMBL" id="SFO53364.1"/>
    </source>
</evidence>
<gene>
    <name evidence="6" type="ORF">G3I59_10390</name>
    <name evidence="7" type="ORF">SAMN05421854_102160</name>
</gene>
<dbReference type="InterPro" id="IPR009057">
    <property type="entry name" value="Homeodomain-like_sf"/>
</dbReference>
<dbReference type="AlphaFoldDB" id="A0A1I5HYF0"/>
<dbReference type="InterPro" id="IPR050109">
    <property type="entry name" value="HTH-type_TetR-like_transc_reg"/>
</dbReference>
<dbReference type="OrthoDB" id="9795011at2"/>
<accession>A0A1I5HYF0</accession>
<dbReference type="RefSeq" id="WP_067580721.1">
    <property type="nucleotide sequence ID" value="NZ_FOWC01000002.1"/>
</dbReference>
<dbReference type="EMBL" id="JAAGNC010000061">
    <property type="protein sequence ID" value="NEC55983.1"/>
    <property type="molecule type" value="Genomic_DNA"/>
</dbReference>
<dbReference type="InterPro" id="IPR036271">
    <property type="entry name" value="Tet_transcr_reg_TetR-rel_C_sf"/>
</dbReference>
<evidence type="ECO:0000313" key="9">
    <source>
        <dbReference type="Proteomes" id="UP000470404"/>
    </source>
</evidence>
<dbReference type="SUPFAM" id="SSF46689">
    <property type="entry name" value="Homeodomain-like"/>
    <property type="match status" value="1"/>
</dbReference>
<reference evidence="6 9" key="2">
    <citation type="submission" date="2020-01" db="EMBL/GenBank/DDBJ databases">
        <title>Insect and environment-associated Actinomycetes.</title>
        <authorList>
            <person name="Currrie C."/>
            <person name="Chevrette M."/>
            <person name="Carlson C."/>
            <person name="Stubbendieck R."/>
            <person name="Wendt-Pienkowski E."/>
        </authorList>
    </citation>
    <scope>NUCLEOTIDE SEQUENCE [LARGE SCALE GENOMIC DNA]</scope>
    <source>
        <strain evidence="6 9">SID8386</strain>
    </source>
</reference>
<reference evidence="7 8" key="1">
    <citation type="submission" date="2016-10" db="EMBL/GenBank/DDBJ databases">
        <authorList>
            <person name="de Groot N.N."/>
        </authorList>
    </citation>
    <scope>NUCLEOTIDE SEQUENCE [LARGE SCALE GENOMIC DNA]</scope>
    <source>
        <strain evidence="7 8">DSM 44637</strain>
    </source>
</reference>
<dbReference type="GO" id="GO:0003700">
    <property type="term" value="F:DNA-binding transcription factor activity"/>
    <property type="evidence" value="ECO:0007669"/>
    <property type="project" value="TreeGrafter"/>
</dbReference>
<dbReference type="Proteomes" id="UP000199137">
    <property type="component" value="Unassembled WGS sequence"/>
</dbReference>
<dbReference type="GO" id="GO:0000976">
    <property type="term" value="F:transcription cis-regulatory region binding"/>
    <property type="evidence" value="ECO:0007669"/>
    <property type="project" value="TreeGrafter"/>
</dbReference>
<evidence type="ECO:0000256" key="2">
    <source>
        <dbReference type="ARBA" id="ARBA00023125"/>
    </source>
</evidence>
<dbReference type="EMBL" id="FOWC01000002">
    <property type="protein sequence ID" value="SFO53364.1"/>
    <property type="molecule type" value="Genomic_DNA"/>
</dbReference>
<organism evidence="7 8">
    <name type="scientific">Amycolatopsis rubida</name>
    <dbReference type="NCBI Taxonomy" id="112413"/>
    <lineage>
        <taxon>Bacteria</taxon>
        <taxon>Bacillati</taxon>
        <taxon>Actinomycetota</taxon>
        <taxon>Actinomycetes</taxon>
        <taxon>Pseudonocardiales</taxon>
        <taxon>Pseudonocardiaceae</taxon>
        <taxon>Amycolatopsis</taxon>
    </lineage>
</organism>
<sequence length="191" mass="20455">MPRTERPRADAQHNRRAILAAARTAVQGSGEVWLDKVAQAAGVSARTLYRHFPAKDDLLTAVLEDYFAEQVEPIRRRVAAEQDPRRALEIVLESGVEAFREHPGILALVNGNALAAEIAGRHLGTFGEVLSRAQESGAARADLTLEDLPCLITMVTAVAGAHWRRYLALLLDGLSPAAASALPTGKPLPAG</sequence>
<dbReference type="PROSITE" id="PS50977">
    <property type="entry name" value="HTH_TETR_2"/>
    <property type="match status" value="1"/>
</dbReference>
<evidence type="ECO:0000313" key="8">
    <source>
        <dbReference type="Proteomes" id="UP000199137"/>
    </source>
</evidence>
<evidence type="ECO:0000259" key="5">
    <source>
        <dbReference type="PROSITE" id="PS50977"/>
    </source>
</evidence>
<protein>
    <submittedName>
        <fullName evidence="7">DNA-binding transcriptional regulator, AcrR family</fullName>
    </submittedName>
    <submittedName>
        <fullName evidence="6">TetR/AcrR family transcriptional regulator</fullName>
    </submittedName>
</protein>
<dbReference type="PANTHER" id="PTHR30055:SF234">
    <property type="entry name" value="HTH-TYPE TRANSCRIPTIONAL REGULATOR BETI"/>
    <property type="match status" value="1"/>
</dbReference>
<dbReference type="InterPro" id="IPR049445">
    <property type="entry name" value="TetR_SbtR-like_C"/>
</dbReference>
<evidence type="ECO:0000256" key="3">
    <source>
        <dbReference type="ARBA" id="ARBA00023163"/>
    </source>
</evidence>
<evidence type="ECO:0000256" key="4">
    <source>
        <dbReference type="PROSITE-ProRule" id="PRU00335"/>
    </source>
</evidence>
<name>A0A1I5HYF0_9PSEU</name>
<dbReference type="InterPro" id="IPR001647">
    <property type="entry name" value="HTH_TetR"/>
</dbReference>
<dbReference type="SUPFAM" id="SSF48498">
    <property type="entry name" value="Tetracyclin repressor-like, C-terminal domain"/>
    <property type="match status" value="1"/>
</dbReference>
<dbReference type="STRING" id="112413.SAMN05421854_102160"/>